<dbReference type="EMBL" id="LAZR01034468">
    <property type="protein sequence ID" value="KKL45229.1"/>
    <property type="molecule type" value="Genomic_DNA"/>
</dbReference>
<gene>
    <name evidence="1" type="ORF">LCGC14_2357750</name>
</gene>
<name>A0A0F9C7S4_9ZZZZ</name>
<comment type="caution">
    <text evidence="1">The sequence shown here is derived from an EMBL/GenBank/DDBJ whole genome shotgun (WGS) entry which is preliminary data.</text>
</comment>
<organism evidence="1">
    <name type="scientific">marine sediment metagenome</name>
    <dbReference type="NCBI Taxonomy" id="412755"/>
    <lineage>
        <taxon>unclassified sequences</taxon>
        <taxon>metagenomes</taxon>
        <taxon>ecological metagenomes</taxon>
    </lineage>
</organism>
<dbReference type="AlphaFoldDB" id="A0A0F9C7S4"/>
<proteinExistence type="predicted"/>
<sequence length="167" mass="18951">MKEKTNGRTEEAGLFQLPEKVQLGGQEYEIRPLTINEQGRWRELFYQKLRLVAKGFVPPRRSILSFFRQEDETAAFTRAMHLAFIEFPGFVADLFFAYAPRLPRKEIEEKATEVELVVAFNAVMKMGFPFFDLLQTVLALSQVTKAALLSERPTSSPSTSGASRPST</sequence>
<reference evidence="1" key="1">
    <citation type="journal article" date="2015" name="Nature">
        <title>Complex archaea that bridge the gap between prokaryotes and eukaryotes.</title>
        <authorList>
            <person name="Spang A."/>
            <person name="Saw J.H."/>
            <person name="Jorgensen S.L."/>
            <person name="Zaremba-Niedzwiedzka K."/>
            <person name="Martijn J."/>
            <person name="Lind A.E."/>
            <person name="van Eijk R."/>
            <person name="Schleper C."/>
            <person name="Guy L."/>
            <person name="Ettema T.J."/>
        </authorList>
    </citation>
    <scope>NUCLEOTIDE SEQUENCE</scope>
</reference>
<evidence type="ECO:0000313" key="1">
    <source>
        <dbReference type="EMBL" id="KKL45229.1"/>
    </source>
</evidence>
<protein>
    <submittedName>
        <fullName evidence="1">Uncharacterized protein</fullName>
    </submittedName>
</protein>
<accession>A0A0F9C7S4</accession>